<organism evidence="1 2">
    <name type="scientific">Aeromonas phage AS-gz</name>
    <dbReference type="NCBI Taxonomy" id="2026082"/>
    <lineage>
        <taxon>Viruses</taxon>
        <taxon>Duplodnaviria</taxon>
        <taxon>Heunggongvirae</taxon>
        <taxon>Uroviricota</taxon>
        <taxon>Caudoviricetes</taxon>
        <taxon>Pantevenvirales</taxon>
        <taxon>Straboviridae</taxon>
        <taxon>Tulanevirus</taxon>
        <taxon>Tulanevirus asgz</taxon>
    </lineage>
</organism>
<reference evidence="1 2" key="1">
    <citation type="submission" date="2017-07" db="EMBL/GenBank/DDBJ databases">
        <title>In vitro design and evaluation of phage cocktails against multidrug-resistant Aeromonas salmonicida.</title>
        <authorList>
            <person name="Chen L."/>
            <person name="Yuan S."/>
            <person name="Ma Y."/>
        </authorList>
    </citation>
    <scope>NUCLEOTIDE SEQUENCE [LARGE SCALE GENOMIC DNA]</scope>
</reference>
<proteinExistence type="predicted"/>
<dbReference type="Proteomes" id="UP000221110">
    <property type="component" value="Segment"/>
</dbReference>
<dbReference type="EMBL" id="MF479730">
    <property type="protein sequence ID" value="ASU00633.1"/>
    <property type="molecule type" value="Genomic_DNA"/>
</dbReference>
<protein>
    <submittedName>
        <fullName evidence="1">Uncharacterized protein</fullName>
    </submittedName>
</protein>
<dbReference type="RefSeq" id="YP_009613084.1">
    <property type="nucleotide sequence ID" value="NC_042019.1"/>
</dbReference>
<accession>A0A223LF64</accession>
<keyword evidence="2" id="KW-1185">Reference proteome</keyword>
<dbReference type="GeneID" id="40089454"/>
<evidence type="ECO:0000313" key="2">
    <source>
        <dbReference type="Proteomes" id="UP000221110"/>
    </source>
</evidence>
<name>A0A223LF64_9CAUD</name>
<dbReference type="KEGG" id="vg:40089454"/>
<evidence type="ECO:0000313" key="1">
    <source>
        <dbReference type="EMBL" id="ASU00633.1"/>
    </source>
</evidence>
<sequence length="68" mass="8132">MRTHEFLKRRARPGCAEQKKELIAEHRMLCALVDHHIIMCYDREDSPELIRAKKDRDAIEKLLMEITK</sequence>